<gene>
    <name evidence="3" type="ORF">OnM2_089039</name>
</gene>
<keyword evidence="1" id="KW-0863">Zinc-finger</keyword>
<protein>
    <recommendedName>
        <fullName evidence="2">C2H2-type domain-containing protein</fullName>
    </recommendedName>
</protein>
<keyword evidence="1" id="KW-0862">Zinc</keyword>
<dbReference type="GO" id="GO:0008270">
    <property type="term" value="F:zinc ion binding"/>
    <property type="evidence" value="ECO:0007669"/>
    <property type="project" value="UniProtKB-KW"/>
</dbReference>
<feature type="domain" description="C2H2-type" evidence="2">
    <location>
        <begin position="300"/>
        <end position="328"/>
    </location>
</feature>
<evidence type="ECO:0000259" key="2">
    <source>
        <dbReference type="PROSITE" id="PS50157"/>
    </source>
</evidence>
<evidence type="ECO:0000313" key="4">
    <source>
        <dbReference type="Proteomes" id="UP000286134"/>
    </source>
</evidence>
<organism evidence="3 4">
    <name type="scientific">Erysiphe neolycopersici</name>
    <dbReference type="NCBI Taxonomy" id="212602"/>
    <lineage>
        <taxon>Eukaryota</taxon>
        <taxon>Fungi</taxon>
        <taxon>Dikarya</taxon>
        <taxon>Ascomycota</taxon>
        <taxon>Pezizomycotina</taxon>
        <taxon>Leotiomycetes</taxon>
        <taxon>Erysiphales</taxon>
        <taxon>Erysiphaceae</taxon>
        <taxon>Erysiphe</taxon>
    </lineage>
</organism>
<dbReference type="Proteomes" id="UP000286134">
    <property type="component" value="Unassembled WGS sequence"/>
</dbReference>
<dbReference type="OrthoDB" id="4358334at2759"/>
<name>A0A420HDL6_9PEZI</name>
<dbReference type="PROSITE" id="PS50157">
    <property type="entry name" value="ZINC_FINGER_C2H2_2"/>
    <property type="match status" value="1"/>
</dbReference>
<sequence>MNVDCCSLRPPRYWIFFSPYNEASNSTSFAEGKTYYHDVFSFTNRIRAKADSRGSGQWVAANLTAKLDLCLNGGAELWLNLNVGFKSFAISGFDLKSLSTESYIVLGRHAGTATTEYTQILTVYHHTNAALRVSLPKPTNSTILSNFMANITETKEIWFDLYGPVFSSYANDVPHGRPMPPPNNYKLQGRRYLPNPYATQNKFQEPQGRQNYRTPLNRPMANYGSRQYLPQQKPSDRWHNHTILFGSLLKAAPIFPTYPIDSNDNYHISNTLLLNVDSTITKNKFATTYRSAFDKSQSPILCSICNESFSSRNRSHNHIRTLHGKSKNPPLVETDPLSIVVSTAKNSIFPPGFGFRGLRYAQIQIMLHSPGNDKNWVCLDSGCTMSLIDKNFLLQQYPTAKLLTMSTPMTVRGIGNHTYDTSQFLQVDIFLPKGKVSAGHIKKILHVVNCLPAKVLLGVDIMSPEGWCVNFESQTLTLPHCSGIQLPYSSQISIP</sequence>
<dbReference type="PROSITE" id="PS00028">
    <property type="entry name" value="ZINC_FINGER_C2H2_1"/>
    <property type="match status" value="1"/>
</dbReference>
<dbReference type="InterPro" id="IPR021109">
    <property type="entry name" value="Peptidase_aspartic_dom_sf"/>
</dbReference>
<evidence type="ECO:0000313" key="3">
    <source>
        <dbReference type="EMBL" id="RKF55477.1"/>
    </source>
</evidence>
<dbReference type="Gene3D" id="2.40.70.10">
    <property type="entry name" value="Acid Proteases"/>
    <property type="match status" value="1"/>
</dbReference>
<evidence type="ECO:0000256" key="1">
    <source>
        <dbReference type="PROSITE-ProRule" id="PRU00042"/>
    </source>
</evidence>
<dbReference type="EMBL" id="MCFK01008929">
    <property type="protein sequence ID" value="RKF55477.1"/>
    <property type="molecule type" value="Genomic_DNA"/>
</dbReference>
<dbReference type="AlphaFoldDB" id="A0A420HDL6"/>
<dbReference type="STRING" id="212602.A0A420HDL6"/>
<reference evidence="3 4" key="1">
    <citation type="journal article" date="2018" name="BMC Genomics">
        <title>Comparative genome analyses reveal sequence features reflecting distinct modes of host-adaptation between dicot and monocot powdery mildew.</title>
        <authorList>
            <person name="Wu Y."/>
            <person name="Ma X."/>
            <person name="Pan Z."/>
            <person name="Kale S.D."/>
            <person name="Song Y."/>
            <person name="King H."/>
            <person name="Zhang Q."/>
            <person name="Presley C."/>
            <person name="Deng X."/>
            <person name="Wei C.I."/>
            <person name="Xiao S."/>
        </authorList>
    </citation>
    <scope>NUCLEOTIDE SEQUENCE [LARGE SCALE GENOMIC DNA]</scope>
    <source>
        <strain evidence="3">UMSG2</strain>
    </source>
</reference>
<dbReference type="InterPro" id="IPR013087">
    <property type="entry name" value="Znf_C2H2_type"/>
</dbReference>
<comment type="caution">
    <text evidence="3">The sequence shown here is derived from an EMBL/GenBank/DDBJ whole genome shotgun (WGS) entry which is preliminary data.</text>
</comment>
<accession>A0A420HDL6</accession>
<proteinExistence type="predicted"/>
<keyword evidence="4" id="KW-1185">Reference proteome</keyword>
<keyword evidence="1" id="KW-0479">Metal-binding</keyword>